<evidence type="ECO:0000313" key="1">
    <source>
        <dbReference type="EMBL" id="MBX66423.1"/>
    </source>
</evidence>
<dbReference type="EMBL" id="GGEC01085939">
    <property type="protein sequence ID" value="MBX66423.1"/>
    <property type="molecule type" value="Transcribed_RNA"/>
</dbReference>
<name>A0A2P2QHE6_RHIMU</name>
<reference evidence="1" key="1">
    <citation type="submission" date="2018-02" db="EMBL/GenBank/DDBJ databases">
        <title>Rhizophora mucronata_Transcriptome.</title>
        <authorList>
            <person name="Meera S.P."/>
            <person name="Sreeshan A."/>
            <person name="Augustine A."/>
        </authorList>
    </citation>
    <scope>NUCLEOTIDE SEQUENCE</scope>
    <source>
        <tissue evidence="1">Leaf</tissue>
    </source>
</reference>
<accession>A0A2P2QHE6</accession>
<sequence length="32" mass="4018">MFTLFILLYYNFEYLSLIFHVKLYASRVFMSF</sequence>
<organism evidence="1">
    <name type="scientific">Rhizophora mucronata</name>
    <name type="common">Asiatic mangrove</name>
    <dbReference type="NCBI Taxonomy" id="61149"/>
    <lineage>
        <taxon>Eukaryota</taxon>
        <taxon>Viridiplantae</taxon>
        <taxon>Streptophyta</taxon>
        <taxon>Embryophyta</taxon>
        <taxon>Tracheophyta</taxon>
        <taxon>Spermatophyta</taxon>
        <taxon>Magnoliopsida</taxon>
        <taxon>eudicotyledons</taxon>
        <taxon>Gunneridae</taxon>
        <taxon>Pentapetalae</taxon>
        <taxon>rosids</taxon>
        <taxon>fabids</taxon>
        <taxon>Malpighiales</taxon>
        <taxon>Rhizophoraceae</taxon>
        <taxon>Rhizophora</taxon>
    </lineage>
</organism>
<protein>
    <submittedName>
        <fullName evidence="1">Uncharacterized protein</fullName>
    </submittedName>
</protein>
<proteinExistence type="predicted"/>
<dbReference type="AlphaFoldDB" id="A0A2P2QHE6"/>